<gene>
    <name evidence="1" type="ORF">POPTR_001G137300</name>
</gene>
<evidence type="ECO:0000313" key="1">
    <source>
        <dbReference type="EMBL" id="PNT54364.1"/>
    </source>
</evidence>
<dbReference type="Proteomes" id="UP000006729">
    <property type="component" value="Chromosome 1"/>
</dbReference>
<keyword evidence="2" id="KW-1185">Reference proteome</keyword>
<accession>A0A2K2BX47</accession>
<dbReference type="EMBL" id="CM009290">
    <property type="protein sequence ID" value="PNT54364.1"/>
    <property type="molecule type" value="Genomic_DNA"/>
</dbReference>
<dbReference type="PROSITE" id="PS51257">
    <property type="entry name" value="PROKAR_LIPOPROTEIN"/>
    <property type="match status" value="1"/>
</dbReference>
<organism evidence="1 2">
    <name type="scientific">Populus trichocarpa</name>
    <name type="common">Western balsam poplar</name>
    <name type="synonym">Populus balsamifera subsp. trichocarpa</name>
    <dbReference type="NCBI Taxonomy" id="3694"/>
    <lineage>
        <taxon>Eukaryota</taxon>
        <taxon>Viridiplantae</taxon>
        <taxon>Streptophyta</taxon>
        <taxon>Embryophyta</taxon>
        <taxon>Tracheophyta</taxon>
        <taxon>Spermatophyta</taxon>
        <taxon>Magnoliopsida</taxon>
        <taxon>eudicotyledons</taxon>
        <taxon>Gunneridae</taxon>
        <taxon>Pentapetalae</taxon>
        <taxon>rosids</taxon>
        <taxon>fabids</taxon>
        <taxon>Malpighiales</taxon>
        <taxon>Salicaceae</taxon>
        <taxon>Saliceae</taxon>
        <taxon>Populus</taxon>
    </lineage>
</organism>
<dbReference type="AlphaFoldDB" id="A0A2K2BX47"/>
<name>A0A2K2BX47_POPTR</name>
<dbReference type="InParanoid" id="A0A2K2BX47"/>
<reference evidence="1 2" key="1">
    <citation type="journal article" date="2006" name="Science">
        <title>The genome of black cottonwood, Populus trichocarpa (Torr. &amp; Gray).</title>
        <authorList>
            <person name="Tuskan G.A."/>
            <person name="Difazio S."/>
            <person name="Jansson S."/>
            <person name="Bohlmann J."/>
            <person name="Grigoriev I."/>
            <person name="Hellsten U."/>
            <person name="Putnam N."/>
            <person name="Ralph S."/>
            <person name="Rombauts S."/>
            <person name="Salamov A."/>
            <person name="Schein J."/>
            <person name="Sterck L."/>
            <person name="Aerts A."/>
            <person name="Bhalerao R.R."/>
            <person name="Bhalerao R.P."/>
            <person name="Blaudez D."/>
            <person name="Boerjan W."/>
            <person name="Brun A."/>
            <person name="Brunner A."/>
            <person name="Busov V."/>
            <person name="Campbell M."/>
            <person name="Carlson J."/>
            <person name="Chalot M."/>
            <person name="Chapman J."/>
            <person name="Chen G.L."/>
            <person name="Cooper D."/>
            <person name="Coutinho P.M."/>
            <person name="Couturier J."/>
            <person name="Covert S."/>
            <person name="Cronk Q."/>
            <person name="Cunningham R."/>
            <person name="Davis J."/>
            <person name="Degroeve S."/>
            <person name="Dejardin A."/>
            <person name="Depamphilis C."/>
            <person name="Detter J."/>
            <person name="Dirks B."/>
            <person name="Dubchak I."/>
            <person name="Duplessis S."/>
            <person name="Ehlting J."/>
            <person name="Ellis B."/>
            <person name="Gendler K."/>
            <person name="Goodstein D."/>
            <person name="Gribskov M."/>
            <person name="Grimwood J."/>
            <person name="Groover A."/>
            <person name="Gunter L."/>
            <person name="Hamberger B."/>
            <person name="Heinze B."/>
            <person name="Helariutta Y."/>
            <person name="Henrissat B."/>
            <person name="Holligan D."/>
            <person name="Holt R."/>
            <person name="Huang W."/>
            <person name="Islam-Faridi N."/>
            <person name="Jones S."/>
            <person name="Jones-Rhoades M."/>
            <person name="Jorgensen R."/>
            <person name="Joshi C."/>
            <person name="Kangasjarvi J."/>
            <person name="Karlsson J."/>
            <person name="Kelleher C."/>
            <person name="Kirkpatrick R."/>
            <person name="Kirst M."/>
            <person name="Kohler A."/>
            <person name="Kalluri U."/>
            <person name="Larimer F."/>
            <person name="Leebens-Mack J."/>
            <person name="Leple J.C."/>
            <person name="Locascio P."/>
            <person name="Lou Y."/>
            <person name="Lucas S."/>
            <person name="Martin F."/>
            <person name="Montanini B."/>
            <person name="Napoli C."/>
            <person name="Nelson D.R."/>
            <person name="Nelson C."/>
            <person name="Nieminen K."/>
            <person name="Nilsson O."/>
            <person name="Pereda V."/>
            <person name="Peter G."/>
            <person name="Philippe R."/>
            <person name="Pilate G."/>
            <person name="Poliakov A."/>
            <person name="Razumovskaya J."/>
            <person name="Richardson P."/>
            <person name="Rinaldi C."/>
            <person name="Ritland K."/>
            <person name="Rouze P."/>
            <person name="Ryaboy D."/>
            <person name="Schmutz J."/>
            <person name="Schrader J."/>
            <person name="Segerman B."/>
            <person name="Shin H."/>
            <person name="Siddiqui A."/>
            <person name="Sterky F."/>
            <person name="Terry A."/>
            <person name="Tsai C.J."/>
            <person name="Uberbacher E."/>
            <person name="Unneberg P."/>
            <person name="Vahala J."/>
            <person name="Wall K."/>
            <person name="Wessler S."/>
            <person name="Yang G."/>
            <person name="Yin T."/>
            <person name="Douglas C."/>
            <person name="Marra M."/>
            <person name="Sandberg G."/>
            <person name="Van de Peer Y."/>
            <person name="Rokhsar D."/>
        </authorList>
    </citation>
    <scope>NUCLEOTIDE SEQUENCE [LARGE SCALE GENOMIC DNA]</scope>
    <source>
        <strain evidence="2">cv. Nisqually</strain>
    </source>
</reference>
<evidence type="ECO:0000313" key="2">
    <source>
        <dbReference type="Proteomes" id="UP000006729"/>
    </source>
</evidence>
<protein>
    <submittedName>
        <fullName evidence="1">Uncharacterized protein</fullName>
    </submittedName>
</protein>
<proteinExistence type="predicted"/>
<sequence length="48" mass="5428">MLKGNMYKMNTNSSIIISCVQSQAFATHPTLHFFKTHWLICLNPFVGG</sequence>